<name>A0A8H2W225_9HELO</name>
<dbReference type="AlphaFoldDB" id="A0A8H2W225"/>
<reference evidence="1" key="1">
    <citation type="submission" date="2020-10" db="EMBL/GenBank/DDBJ databases">
        <authorList>
            <person name="Kusch S."/>
        </authorList>
    </citation>
    <scope>NUCLEOTIDE SEQUENCE</scope>
    <source>
        <strain evidence="1">SwB9</strain>
    </source>
</reference>
<comment type="caution">
    <text evidence="1">The sequence shown here is derived from an EMBL/GenBank/DDBJ whole genome shotgun (WGS) entry which is preliminary data.</text>
</comment>
<evidence type="ECO:0000313" key="2">
    <source>
        <dbReference type="Proteomes" id="UP000624404"/>
    </source>
</evidence>
<dbReference type="Proteomes" id="UP000624404">
    <property type="component" value="Unassembled WGS sequence"/>
</dbReference>
<organism evidence="1 2">
    <name type="scientific">Sclerotinia trifoliorum</name>
    <dbReference type="NCBI Taxonomy" id="28548"/>
    <lineage>
        <taxon>Eukaryota</taxon>
        <taxon>Fungi</taxon>
        <taxon>Dikarya</taxon>
        <taxon>Ascomycota</taxon>
        <taxon>Pezizomycotina</taxon>
        <taxon>Leotiomycetes</taxon>
        <taxon>Helotiales</taxon>
        <taxon>Sclerotiniaceae</taxon>
        <taxon>Sclerotinia</taxon>
    </lineage>
</organism>
<sequence length="96" mass="10471">MKSRAHRDERIAAANLTFTNAGILQDAFFKVVETSIRTLPTLVDAGGVSVWLMINSSFALAPASGVGLAKSELDEIMRPTIMKLGENHVTHNIFCR</sequence>
<accession>A0A8H2W225</accession>
<dbReference type="EMBL" id="CAJHIA010000033">
    <property type="protein sequence ID" value="CAD6449203.1"/>
    <property type="molecule type" value="Genomic_DNA"/>
</dbReference>
<gene>
    <name evidence="1" type="ORF">SCLTRI_LOCUS8996</name>
</gene>
<dbReference type="OrthoDB" id="10536853at2759"/>
<protein>
    <submittedName>
        <fullName evidence="1">E8f0d1fe-4b68-493e-9217-087feedd9dd9</fullName>
    </submittedName>
</protein>
<keyword evidence="2" id="KW-1185">Reference proteome</keyword>
<evidence type="ECO:0000313" key="1">
    <source>
        <dbReference type="EMBL" id="CAD6449203.1"/>
    </source>
</evidence>
<proteinExistence type="predicted"/>